<dbReference type="AlphaFoldDB" id="A0A4S2GXE3"/>
<dbReference type="PANTHER" id="PTHR11571">
    <property type="entry name" value="GLUTATHIONE S-TRANSFERASE"/>
    <property type="match status" value="1"/>
</dbReference>
<dbReference type="InterPro" id="IPR036282">
    <property type="entry name" value="Glutathione-S-Trfase_C_sf"/>
</dbReference>
<dbReference type="InterPro" id="IPR050213">
    <property type="entry name" value="GST_superfamily"/>
</dbReference>
<gene>
    <name evidence="3" type="ORF">E5163_12840</name>
</gene>
<evidence type="ECO:0000313" key="4">
    <source>
        <dbReference type="Proteomes" id="UP000308054"/>
    </source>
</evidence>
<keyword evidence="4" id="KW-1185">Reference proteome</keyword>
<comment type="caution">
    <text evidence="3">The sequence shown here is derived from an EMBL/GenBank/DDBJ whole genome shotgun (WGS) entry which is preliminary data.</text>
</comment>
<dbReference type="Gene3D" id="3.40.30.10">
    <property type="entry name" value="Glutaredoxin"/>
    <property type="match status" value="1"/>
</dbReference>
<organism evidence="3 4">
    <name type="scientific">Marinicauda algicola</name>
    <dbReference type="NCBI Taxonomy" id="2029849"/>
    <lineage>
        <taxon>Bacteria</taxon>
        <taxon>Pseudomonadati</taxon>
        <taxon>Pseudomonadota</taxon>
        <taxon>Alphaproteobacteria</taxon>
        <taxon>Maricaulales</taxon>
        <taxon>Maricaulaceae</taxon>
        <taxon>Marinicauda</taxon>
    </lineage>
</organism>
<dbReference type="Pfam" id="PF14497">
    <property type="entry name" value="GST_C_3"/>
    <property type="match status" value="1"/>
</dbReference>
<dbReference type="Proteomes" id="UP000308054">
    <property type="component" value="Unassembled WGS sequence"/>
</dbReference>
<dbReference type="CDD" id="cd03192">
    <property type="entry name" value="GST_C_Sigma_like"/>
    <property type="match status" value="1"/>
</dbReference>
<feature type="domain" description="GST C-terminal" evidence="2">
    <location>
        <begin position="91"/>
        <end position="239"/>
    </location>
</feature>
<dbReference type="InterPro" id="IPR004046">
    <property type="entry name" value="GST_C"/>
</dbReference>
<dbReference type="SUPFAM" id="SSF47616">
    <property type="entry name" value="GST C-terminal domain-like"/>
    <property type="match status" value="1"/>
</dbReference>
<dbReference type="GO" id="GO:0006749">
    <property type="term" value="P:glutathione metabolic process"/>
    <property type="evidence" value="ECO:0007669"/>
    <property type="project" value="TreeGrafter"/>
</dbReference>
<protein>
    <submittedName>
        <fullName evidence="3">Glutathione S-transferase</fullName>
    </submittedName>
</protein>
<accession>A0A4S2GXE3</accession>
<dbReference type="RefSeq" id="WP_135996633.1">
    <property type="nucleotide sequence ID" value="NZ_CP071057.1"/>
</dbReference>
<evidence type="ECO:0000313" key="3">
    <source>
        <dbReference type="EMBL" id="TGY87805.1"/>
    </source>
</evidence>
<dbReference type="EMBL" id="SRXW01000004">
    <property type="protein sequence ID" value="TGY87805.1"/>
    <property type="molecule type" value="Genomic_DNA"/>
</dbReference>
<dbReference type="InterPro" id="IPR010987">
    <property type="entry name" value="Glutathione-S-Trfase_C-like"/>
</dbReference>
<proteinExistence type="predicted"/>
<dbReference type="GO" id="GO:0004364">
    <property type="term" value="F:glutathione transferase activity"/>
    <property type="evidence" value="ECO:0007669"/>
    <property type="project" value="TreeGrafter"/>
</dbReference>
<name>A0A4S2GXE3_9PROT</name>
<dbReference type="OrthoDB" id="9810080at2"/>
<dbReference type="SUPFAM" id="SSF52833">
    <property type="entry name" value="Thioredoxin-like"/>
    <property type="match status" value="1"/>
</dbReference>
<dbReference type="Gene3D" id="1.20.1050.10">
    <property type="match status" value="1"/>
</dbReference>
<dbReference type="PROSITE" id="PS50405">
    <property type="entry name" value="GST_CTER"/>
    <property type="match status" value="1"/>
</dbReference>
<dbReference type="PROSITE" id="PS50404">
    <property type="entry name" value="GST_NTER"/>
    <property type="match status" value="1"/>
</dbReference>
<reference evidence="3 4" key="1">
    <citation type="journal article" date="2017" name="Int. J. Syst. Evol. Microbiol.">
        <title>Marinicauda algicola sp. nov., isolated from a marine red alga Rhodosorus marinus.</title>
        <authorList>
            <person name="Jeong S.E."/>
            <person name="Jeon S.H."/>
            <person name="Chun B.H."/>
            <person name="Kim D.W."/>
            <person name="Jeon C.O."/>
        </authorList>
    </citation>
    <scope>NUCLEOTIDE SEQUENCE [LARGE SCALE GENOMIC DNA]</scope>
    <source>
        <strain evidence="3 4">JCM 31718</strain>
    </source>
</reference>
<evidence type="ECO:0000259" key="2">
    <source>
        <dbReference type="PROSITE" id="PS50405"/>
    </source>
</evidence>
<dbReference type="PANTHER" id="PTHR11571:SF263">
    <property type="entry name" value="GLUTATHIONE S-TRANSFERASE"/>
    <property type="match status" value="1"/>
</dbReference>
<dbReference type="InterPro" id="IPR036249">
    <property type="entry name" value="Thioredoxin-like_sf"/>
</dbReference>
<keyword evidence="3" id="KW-0808">Transferase</keyword>
<dbReference type="InterPro" id="IPR004045">
    <property type="entry name" value="Glutathione_S-Trfase_N"/>
</dbReference>
<sequence>MTEYLLYYWPGIPGRGEYVRLVLAEGGADWIDVEREGAPDGEPALSDILSDTSRHHLPFAPPFLKHGEVVLAQTALICDYLGGRLSLAPEGKKDRRFALQLALTIADLVAEAHDIHHPVAAALYYEDQKQAAARAAETFRDTRIPKFLGYFEQVLKANPDSQDWLVGETRSHADLALAHTVDGLTYALPNAMEAALEDHRRVRDLSRRVRALPAIAEYLDSDRRQAFSEHGIFRHYPELDA</sequence>
<evidence type="ECO:0000259" key="1">
    <source>
        <dbReference type="PROSITE" id="PS50404"/>
    </source>
</evidence>
<feature type="domain" description="GST N-terminal" evidence="1">
    <location>
        <begin position="3"/>
        <end position="89"/>
    </location>
</feature>